<dbReference type="InParanoid" id="J4ICE5"/>
<feature type="region of interest" description="Disordered" evidence="1">
    <location>
        <begin position="1"/>
        <end position="57"/>
    </location>
</feature>
<accession>J4ICE5</accession>
<evidence type="ECO:0000313" key="3">
    <source>
        <dbReference type="Proteomes" id="UP000006352"/>
    </source>
</evidence>
<name>J4ICE5_9APHY</name>
<protein>
    <submittedName>
        <fullName evidence="2">Uncharacterized protein</fullName>
    </submittedName>
</protein>
<dbReference type="EMBL" id="HE797270">
    <property type="protein sequence ID" value="CCM06271.1"/>
    <property type="molecule type" value="Genomic_DNA"/>
</dbReference>
<evidence type="ECO:0000256" key="1">
    <source>
        <dbReference type="SAM" id="MobiDB-lite"/>
    </source>
</evidence>
<dbReference type="RefSeq" id="XP_012185554.1">
    <property type="nucleotide sequence ID" value="XM_012330164.1"/>
</dbReference>
<dbReference type="Proteomes" id="UP000006352">
    <property type="component" value="Unassembled WGS sequence"/>
</dbReference>
<sequence>MAPKNAAASSSLAPGHIQADRSSRRNVKPTLRSTTIDDAGSASEFEEENDHEVPLSHRTRKAIDAPVVNEESRYSLKQQEVANNLRAETQQAYLTSRSLNLLEPADVELLMQTYNRRGIDKAKINEMKAGFKKFGVLGMVPANFISIAMPAAALKGVRQKTEFANHPPLLQIKAAHLPESSSPDQPARLPVKVVNGQHRIIAIQQYLAADVKLLKKKRAALKACSHRDVNSLRQLDDDVKTLSERINNQAIWGVRIYDVEKLDADGARIGRVLARNDHMPQLAETPDERLDAHLAELHSHPVESVEYSSKLNAIVREHKDRKGPRASLSNMLSPIVSIPEAMEALQYIIPGRKHFAESGLFKVKHLLKMIDIYMGLVLLYIRQSWRLLGAIGSLDQFNGDRSTIAKSRPDWAIWDDELLAAIDVVFKLEIENPVDIGMNTDQAIIELDRYRQGVVAAISQRYATEISKHSPIGVHAKDVVDRVTLVLTPAPAREHVPFPLVTISMVQYVVEAFGQYTDALLEVSVMGYLADAHHCAIRLDKFVSRCIDPLVDYRHHIQDPSHRDAWVVALRAFRMHNNWADQDAATTKLFELVWQERLNVLTFLQITIAETPIVYTRQRTLKRKEIQPWLTGTGENSWHTAENPLVSFYGLHDLSTLVPLIDEAKLLGPFMARRQSGVFHPTPPSVQSSHLRLIVSTALPWWQNVSKDAKRKVWPFVLGAYWEQAYITEVRTQMLTSSVVAWRRRVSRELTVHMLVTPGRQQQLFIFADHVSIPDEPIPDPAWMVLSGSPTPSRAEIAATRLKFQQSRANRHAAIQHVVNAVEDLPFVRVGARSVDLAVSNALNHVIDVLSFVAARAEQRDVSGDAVASLPSGAWLQPRNSFWRRPSAPDESTTWPSHLVASPVQEAEASQGRSPAVSQFNSPSPPRGSPMGDVLPRPLSVELQSTSMPPSPTQPGPYVPDGEPYDPYDYHSQTDRMYIEHELLLAGSQTSSMSMNEVEDTLG</sequence>
<feature type="compositionally biased region" description="Pro residues" evidence="1">
    <location>
        <begin position="949"/>
        <end position="958"/>
    </location>
</feature>
<reference evidence="2 3" key="1">
    <citation type="journal article" date="2012" name="Appl. Environ. Microbiol.">
        <title>Short-read sequencing for genomic analysis of the brown rot fungus Fibroporia radiculosa.</title>
        <authorList>
            <person name="Tang J.D."/>
            <person name="Perkins A.D."/>
            <person name="Sonstegard T.S."/>
            <person name="Schroeder S.G."/>
            <person name="Burgess S.C."/>
            <person name="Diehl S.V."/>
        </authorList>
    </citation>
    <scope>NUCLEOTIDE SEQUENCE [LARGE SCALE GENOMIC DNA]</scope>
    <source>
        <strain evidence="2 3">TFFH 294</strain>
    </source>
</reference>
<keyword evidence="3" id="KW-1185">Reference proteome</keyword>
<organism evidence="2 3">
    <name type="scientific">Fibroporia radiculosa</name>
    <dbReference type="NCBI Taxonomy" id="599839"/>
    <lineage>
        <taxon>Eukaryota</taxon>
        <taxon>Fungi</taxon>
        <taxon>Dikarya</taxon>
        <taxon>Basidiomycota</taxon>
        <taxon>Agaricomycotina</taxon>
        <taxon>Agaricomycetes</taxon>
        <taxon>Polyporales</taxon>
        <taxon>Fibroporiaceae</taxon>
        <taxon>Fibroporia</taxon>
    </lineage>
</organism>
<dbReference type="OrthoDB" id="2684292at2759"/>
<dbReference type="GeneID" id="24101171"/>
<gene>
    <name evidence="2" type="ORF">FIBRA_08521</name>
</gene>
<dbReference type="AlphaFoldDB" id="J4ICE5"/>
<proteinExistence type="predicted"/>
<evidence type="ECO:0000313" key="2">
    <source>
        <dbReference type="EMBL" id="CCM06271.1"/>
    </source>
</evidence>
<feature type="compositionally biased region" description="Polar residues" evidence="1">
    <location>
        <begin position="911"/>
        <end position="922"/>
    </location>
</feature>
<dbReference type="HOGENOM" id="CLU_314738_0_0_1"/>
<feature type="region of interest" description="Disordered" evidence="1">
    <location>
        <begin position="902"/>
        <end position="971"/>
    </location>
</feature>